<dbReference type="InterPro" id="IPR051556">
    <property type="entry name" value="N-term/lysine_N-AcTrnsfr"/>
</dbReference>
<evidence type="ECO:0000256" key="1">
    <source>
        <dbReference type="ARBA" id="ARBA00022679"/>
    </source>
</evidence>
<name>A0A7U2RA67_FLAPS</name>
<keyword evidence="1 4" id="KW-0808">Transferase</keyword>
<feature type="domain" description="N-acetyltransferase" evidence="3">
    <location>
        <begin position="11"/>
        <end position="161"/>
    </location>
</feature>
<dbReference type="InterPro" id="IPR000182">
    <property type="entry name" value="GNAT_dom"/>
</dbReference>
<dbReference type="Proteomes" id="UP000596329">
    <property type="component" value="Chromosome"/>
</dbReference>
<dbReference type="EMBL" id="CP059075">
    <property type="protein sequence ID" value="QRE04683.1"/>
    <property type="molecule type" value="Genomic_DNA"/>
</dbReference>
<dbReference type="CDD" id="cd04301">
    <property type="entry name" value="NAT_SF"/>
    <property type="match status" value="1"/>
</dbReference>
<dbReference type="SUPFAM" id="SSF55729">
    <property type="entry name" value="Acyl-CoA N-acyltransferases (Nat)"/>
    <property type="match status" value="1"/>
</dbReference>
<keyword evidence="2" id="KW-0012">Acyltransferase</keyword>
<protein>
    <submittedName>
        <fullName evidence="4">GNAT family N-acetyltransferase</fullName>
    </submittedName>
</protein>
<accession>A0A7U2RA67</accession>
<dbReference type="Gene3D" id="3.40.630.30">
    <property type="match status" value="1"/>
</dbReference>
<dbReference type="GO" id="GO:0016747">
    <property type="term" value="F:acyltransferase activity, transferring groups other than amino-acyl groups"/>
    <property type="evidence" value="ECO:0007669"/>
    <property type="project" value="InterPro"/>
</dbReference>
<dbReference type="Pfam" id="PF00583">
    <property type="entry name" value="Acetyltransf_1"/>
    <property type="match status" value="1"/>
</dbReference>
<dbReference type="AlphaFoldDB" id="A0A7U2RA67"/>
<dbReference type="PANTHER" id="PTHR42919">
    <property type="entry name" value="N-ALPHA-ACETYLTRANSFERASE"/>
    <property type="match status" value="1"/>
</dbReference>
<dbReference type="RefSeq" id="WP_094178641.1">
    <property type="nucleotide sequence ID" value="NZ_CP059075.1"/>
</dbReference>
<gene>
    <name evidence="4" type="ORF">H0H26_03510</name>
</gene>
<dbReference type="InterPro" id="IPR016181">
    <property type="entry name" value="Acyl_CoA_acyltransferase"/>
</dbReference>
<reference evidence="4 5" key="1">
    <citation type="submission" date="2020-07" db="EMBL/GenBank/DDBJ databases">
        <title>Genomic characterization of Flavobacterium psychrophilum strains.</title>
        <authorList>
            <person name="Castillo D."/>
            <person name="Jorgensen J."/>
            <person name="Middelboe M."/>
        </authorList>
    </citation>
    <scope>NUCLEOTIDE SEQUENCE [LARGE SCALE GENOMIC DNA]</scope>
    <source>
        <strain evidence="4 5">FPS-R7</strain>
    </source>
</reference>
<organism evidence="4 5">
    <name type="scientific">Flavobacterium psychrophilum</name>
    <dbReference type="NCBI Taxonomy" id="96345"/>
    <lineage>
        <taxon>Bacteria</taxon>
        <taxon>Pseudomonadati</taxon>
        <taxon>Bacteroidota</taxon>
        <taxon>Flavobacteriia</taxon>
        <taxon>Flavobacteriales</taxon>
        <taxon>Flavobacteriaceae</taxon>
        <taxon>Flavobacterium</taxon>
    </lineage>
</organism>
<dbReference type="PANTHER" id="PTHR42919:SF8">
    <property type="entry name" value="N-ALPHA-ACETYLTRANSFERASE 50"/>
    <property type="match status" value="1"/>
</dbReference>
<evidence type="ECO:0000259" key="3">
    <source>
        <dbReference type="PROSITE" id="PS51186"/>
    </source>
</evidence>
<evidence type="ECO:0000313" key="4">
    <source>
        <dbReference type="EMBL" id="QRE04683.1"/>
    </source>
</evidence>
<dbReference type="PROSITE" id="PS51186">
    <property type="entry name" value="GNAT"/>
    <property type="match status" value="1"/>
</dbReference>
<sequence length="162" mass="19169">MPKKLVENSTYEIQEIKAYNFESIIEIIHESKLIGEELLNIDDAVLFIKSKLERNKAKIYATFQGVNPIGFVVLFVKINPLSVIKYNWHISYLYVKPEHRRNKIAQEMMLKCIDYAKITKAEYLSLNTGTDNFAAHKLYENLGFYRRDFIANYFYYELNLNH</sequence>
<evidence type="ECO:0000313" key="5">
    <source>
        <dbReference type="Proteomes" id="UP000596329"/>
    </source>
</evidence>
<proteinExistence type="predicted"/>
<evidence type="ECO:0000256" key="2">
    <source>
        <dbReference type="ARBA" id="ARBA00023315"/>
    </source>
</evidence>